<comment type="similarity">
    <text evidence="1">Belongs to the NmrA-type oxidoreductase family.</text>
</comment>
<comment type="caution">
    <text evidence="4">The sequence shown here is derived from an EMBL/GenBank/DDBJ whole genome shotgun (WGS) entry which is preliminary data.</text>
</comment>
<organism evidence="4 5">
    <name type="scientific">Schizophyllum amplum</name>
    <dbReference type="NCBI Taxonomy" id="97359"/>
    <lineage>
        <taxon>Eukaryota</taxon>
        <taxon>Fungi</taxon>
        <taxon>Dikarya</taxon>
        <taxon>Basidiomycota</taxon>
        <taxon>Agaricomycotina</taxon>
        <taxon>Agaricomycetes</taxon>
        <taxon>Agaricomycetidae</taxon>
        <taxon>Agaricales</taxon>
        <taxon>Schizophyllaceae</taxon>
        <taxon>Schizophyllum</taxon>
    </lineage>
</organism>
<dbReference type="PANTHER" id="PTHR42748">
    <property type="entry name" value="NITROGEN METABOLITE REPRESSION PROTEIN NMRA FAMILY MEMBER"/>
    <property type="match status" value="1"/>
</dbReference>
<evidence type="ECO:0000259" key="3">
    <source>
        <dbReference type="Pfam" id="PF05368"/>
    </source>
</evidence>
<dbReference type="AlphaFoldDB" id="A0A550CEQ2"/>
<protein>
    <recommendedName>
        <fullName evidence="3">NmrA-like domain-containing protein</fullName>
    </recommendedName>
</protein>
<proteinExistence type="inferred from homology"/>
<evidence type="ECO:0000256" key="2">
    <source>
        <dbReference type="ARBA" id="ARBA00022857"/>
    </source>
</evidence>
<dbReference type="SUPFAM" id="SSF51735">
    <property type="entry name" value="NAD(P)-binding Rossmann-fold domains"/>
    <property type="match status" value="1"/>
</dbReference>
<accession>A0A550CEQ2</accession>
<reference evidence="4 5" key="1">
    <citation type="journal article" date="2019" name="New Phytol.">
        <title>Comparative genomics reveals unique wood-decay strategies and fruiting body development in the Schizophyllaceae.</title>
        <authorList>
            <person name="Almasi E."/>
            <person name="Sahu N."/>
            <person name="Krizsan K."/>
            <person name="Balint B."/>
            <person name="Kovacs G.M."/>
            <person name="Kiss B."/>
            <person name="Cseklye J."/>
            <person name="Drula E."/>
            <person name="Henrissat B."/>
            <person name="Nagy I."/>
            <person name="Chovatia M."/>
            <person name="Adam C."/>
            <person name="LaButti K."/>
            <person name="Lipzen A."/>
            <person name="Riley R."/>
            <person name="Grigoriev I.V."/>
            <person name="Nagy L.G."/>
        </authorList>
    </citation>
    <scope>NUCLEOTIDE SEQUENCE [LARGE SCALE GENOMIC DNA]</scope>
    <source>
        <strain evidence="4 5">NL-1724</strain>
    </source>
</reference>
<dbReference type="Gene3D" id="3.90.25.10">
    <property type="entry name" value="UDP-galactose 4-epimerase, domain 1"/>
    <property type="match status" value="1"/>
</dbReference>
<evidence type="ECO:0000313" key="5">
    <source>
        <dbReference type="Proteomes" id="UP000320762"/>
    </source>
</evidence>
<feature type="domain" description="NmrA-like" evidence="3">
    <location>
        <begin position="7"/>
        <end position="138"/>
    </location>
</feature>
<dbReference type="Pfam" id="PF05368">
    <property type="entry name" value="NmrA"/>
    <property type="match status" value="1"/>
</dbReference>
<evidence type="ECO:0000313" key="4">
    <source>
        <dbReference type="EMBL" id="TRM63156.1"/>
    </source>
</evidence>
<dbReference type="EMBL" id="VDMD01000010">
    <property type="protein sequence ID" value="TRM63156.1"/>
    <property type="molecule type" value="Genomic_DNA"/>
</dbReference>
<dbReference type="Proteomes" id="UP000320762">
    <property type="component" value="Unassembled WGS sequence"/>
</dbReference>
<dbReference type="InterPro" id="IPR036291">
    <property type="entry name" value="NAD(P)-bd_dom_sf"/>
</dbReference>
<dbReference type="InterPro" id="IPR051164">
    <property type="entry name" value="NmrA-like_oxidored"/>
</dbReference>
<dbReference type="Gene3D" id="3.40.50.720">
    <property type="entry name" value="NAD(P)-binding Rossmann-like Domain"/>
    <property type="match status" value="1"/>
</dbReference>
<dbReference type="InterPro" id="IPR008030">
    <property type="entry name" value="NmrA-like"/>
</dbReference>
<keyword evidence="5" id="KW-1185">Reference proteome</keyword>
<dbReference type="PANTHER" id="PTHR42748:SF7">
    <property type="entry name" value="NMRA LIKE REDOX SENSOR 1-RELATED"/>
    <property type="match status" value="1"/>
</dbReference>
<sequence>MPRIATVFIATGQQASRRTRDASSASARALADIGCEVVEARFDDKEALKRAVTGAECVFLVTYPLVDVPEIAQGINVIDVSKEAGVKFLVFSTLPSMTEISNGKFKDIGHFDDKSVIQKHLEASGLPCACICPGGFLRILSVGDARTVLFYTWINRDMGLAVKALFTQYTMRLPEIDHRTFVLGCCRLSAEGLAAELAKVLGKPVEVKRVHTDVKLINDMFDFCIEHQWFPEIPVPDPRLEALGVKVGTIEEFARTELKPWAESL</sequence>
<keyword evidence="2" id="KW-0521">NADP</keyword>
<name>A0A550CEQ2_9AGAR</name>
<gene>
    <name evidence="4" type="ORF">BD626DRAFT_592181</name>
</gene>
<dbReference type="OrthoDB" id="419598at2759"/>
<evidence type="ECO:0000256" key="1">
    <source>
        <dbReference type="ARBA" id="ARBA00006328"/>
    </source>
</evidence>